<evidence type="ECO:0000313" key="1">
    <source>
        <dbReference type="EMBL" id="KAJ9066288.1"/>
    </source>
</evidence>
<keyword evidence="2" id="KW-1185">Reference proteome</keyword>
<keyword evidence="1" id="KW-0378">Hydrolase</keyword>
<protein>
    <submittedName>
        <fullName evidence="1">Proteinase B</fullName>
        <ecNumber evidence="1">3.4.21.48</ecNumber>
    </submittedName>
</protein>
<comment type="caution">
    <text evidence="1">The sequence shown here is derived from an EMBL/GenBank/DDBJ whole genome shotgun (WGS) entry which is preliminary data.</text>
</comment>
<name>A0ACC2SVD8_9FUNG</name>
<organism evidence="1 2">
    <name type="scientific">Entomophthora muscae</name>
    <dbReference type="NCBI Taxonomy" id="34485"/>
    <lineage>
        <taxon>Eukaryota</taxon>
        <taxon>Fungi</taxon>
        <taxon>Fungi incertae sedis</taxon>
        <taxon>Zoopagomycota</taxon>
        <taxon>Entomophthoromycotina</taxon>
        <taxon>Entomophthoromycetes</taxon>
        <taxon>Entomophthorales</taxon>
        <taxon>Entomophthoraceae</taxon>
        <taxon>Entomophthora</taxon>
    </lineage>
</organism>
<sequence length="394" mass="42254">MKSFIEISLISVLFHGGYAKQVQTGHTEPTQGSYVKGSYIVTLKSSTEDNVLKTHIDKIKKLFGSDQGSGGKIKINHVYGKVLLGYSAKFTDEALAKIKAMPEFCSNKRCLGTGSSLISHTPSCNSEHLSYNYDPSAGEGVDVYVIDSGIKIDHPEFGGRAKWGKNFVNENDNANDEYGHGTQVAGIIGSDTYGVAKKATLIAVKVFNGQGKGNTDDFIAGVNWAVENKKEGRGCVINFSLESSWSKKLNKAVYNAVESGCAVIAAAGNKNKDAYEVSPASERAAFTVGASNLKDERASFSNWGDCLDAFAPGENILSLSINGNPQYVSGTSMAAAHVSGLTAIFMSKNENYFPFDVYDLLIDSSQRDVLENIGKGSPNLLVSNFVPESVDIES</sequence>
<dbReference type="Proteomes" id="UP001165960">
    <property type="component" value="Unassembled WGS sequence"/>
</dbReference>
<dbReference type="EMBL" id="QTSX02004297">
    <property type="protein sequence ID" value="KAJ9066288.1"/>
    <property type="molecule type" value="Genomic_DNA"/>
</dbReference>
<accession>A0ACC2SVD8</accession>
<dbReference type="EC" id="3.4.21.48" evidence="1"/>
<reference evidence="1" key="1">
    <citation type="submission" date="2022-04" db="EMBL/GenBank/DDBJ databases">
        <title>Genome of the entomopathogenic fungus Entomophthora muscae.</title>
        <authorList>
            <person name="Elya C."/>
            <person name="Lovett B.R."/>
            <person name="Lee E."/>
            <person name="Macias A.M."/>
            <person name="Hajek A.E."/>
            <person name="De Bivort B.L."/>
            <person name="Kasson M.T."/>
            <person name="De Fine Licht H.H."/>
            <person name="Stajich J.E."/>
        </authorList>
    </citation>
    <scope>NUCLEOTIDE SEQUENCE</scope>
    <source>
        <strain evidence="1">Berkeley</strain>
    </source>
</reference>
<proteinExistence type="predicted"/>
<evidence type="ECO:0000313" key="2">
    <source>
        <dbReference type="Proteomes" id="UP001165960"/>
    </source>
</evidence>
<gene>
    <name evidence="1" type="primary">PRB1_14</name>
    <name evidence="1" type="ORF">DSO57_1010926</name>
</gene>